<dbReference type="InterPro" id="IPR036874">
    <property type="entry name" value="Carbonic_anhydrase_sf"/>
</dbReference>
<dbReference type="PANTHER" id="PTHR11002:SF76">
    <property type="entry name" value="CARBONIC ANHYDRASE"/>
    <property type="match status" value="1"/>
</dbReference>
<evidence type="ECO:0000256" key="2">
    <source>
        <dbReference type="ARBA" id="ARBA00006217"/>
    </source>
</evidence>
<reference evidence="10" key="1">
    <citation type="submission" date="2024-04" db="EMBL/GenBank/DDBJ databases">
        <authorList>
            <person name="Shaw F."/>
            <person name="Minotto A."/>
        </authorList>
    </citation>
    <scope>NUCLEOTIDE SEQUENCE [LARGE SCALE GENOMIC DNA]</scope>
</reference>
<gene>
    <name evidence="9" type="ORF">GFSPODELE1_LOCUS2249</name>
</gene>
<accession>A0ABP1CVE9</accession>
<evidence type="ECO:0000313" key="10">
    <source>
        <dbReference type="Proteomes" id="UP001497453"/>
    </source>
</evidence>
<dbReference type="Gene3D" id="3.40.1050.10">
    <property type="entry name" value="Carbonic anhydrase"/>
    <property type="match status" value="1"/>
</dbReference>
<dbReference type="InterPro" id="IPR001765">
    <property type="entry name" value="Carbonic_anhydrase"/>
</dbReference>
<evidence type="ECO:0000256" key="3">
    <source>
        <dbReference type="ARBA" id="ARBA00012925"/>
    </source>
</evidence>
<dbReference type="EC" id="4.2.1.1" evidence="3 8"/>
<comment type="similarity">
    <text evidence="2 8">Belongs to the beta-class carbonic anhydrase family.</text>
</comment>
<comment type="function">
    <text evidence="8">Reversible hydration of carbon dioxide.</text>
</comment>
<dbReference type="PANTHER" id="PTHR11002">
    <property type="entry name" value="CARBONIC ANHYDRASE"/>
    <property type="match status" value="1"/>
</dbReference>
<dbReference type="SUPFAM" id="SSF53056">
    <property type="entry name" value="beta-carbonic anhydrase, cab"/>
    <property type="match status" value="1"/>
</dbReference>
<dbReference type="Proteomes" id="UP001497453">
    <property type="component" value="Chromosome 10"/>
</dbReference>
<sequence length="219" mass="24259">MSALPPDAATLLSQNKDWASKFQEDHPGFLPESADGQRPRTLWLGCSDSRVPESVITAAFPGDIFVHRNIGNQASPNDDSFQSVLEFTMSDPNSPVAASFRVEHIVIVGHIGCGAVEAGLDLAQWDTDLPDKSEFPLIRWILPIIKLAKEVGTSISLDDLIKENIRRQVDIVAKSTLVQRNWEITKEEQETPVTIHGWLYHLGTGLLEPICEVARPDEK</sequence>
<dbReference type="Pfam" id="PF00484">
    <property type="entry name" value="Pro_CA"/>
    <property type="match status" value="1"/>
</dbReference>
<keyword evidence="5 8" id="KW-0862">Zinc</keyword>
<proteinExistence type="inferred from homology"/>
<evidence type="ECO:0000256" key="8">
    <source>
        <dbReference type="RuleBase" id="RU003956"/>
    </source>
</evidence>
<dbReference type="SMART" id="SM00947">
    <property type="entry name" value="Pro_CA"/>
    <property type="match status" value="1"/>
</dbReference>
<evidence type="ECO:0000256" key="7">
    <source>
        <dbReference type="ARBA" id="ARBA00048348"/>
    </source>
</evidence>
<keyword evidence="4" id="KW-0479">Metal-binding</keyword>
<dbReference type="EMBL" id="OZ037953">
    <property type="protein sequence ID" value="CAL1698654.1"/>
    <property type="molecule type" value="Genomic_DNA"/>
</dbReference>
<organism evidence="9 10">
    <name type="scientific">Somion occarium</name>
    <dbReference type="NCBI Taxonomy" id="3059160"/>
    <lineage>
        <taxon>Eukaryota</taxon>
        <taxon>Fungi</taxon>
        <taxon>Dikarya</taxon>
        <taxon>Basidiomycota</taxon>
        <taxon>Agaricomycotina</taxon>
        <taxon>Agaricomycetes</taxon>
        <taxon>Polyporales</taxon>
        <taxon>Cerrenaceae</taxon>
        <taxon>Somion</taxon>
    </lineage>
</organism>
<keyword evidence="6 8" id="KW-0456">Lyase</keyword>
<evidence type="ECO:0000313" key="9">
    <source>
        <dbReference type="EMBL" id="CAL1698654.1"/>
    </source>
</evidence>
<evidence type="ECO:0000256" key="1">
    <source>
        <dbReference type="ARBA" id="ARBA00001947"/>
    </source>
</evidence>
<name>A0ABP1CVE9_9APHY</name>
<evidence type="ECO:0000256" key="6">
    <source>
        <dbReference type="ARBA" id="ARBA00023239"/>
    </source>
</evidence>
<comment type="cofactor">
    <cofactor evidence="1">
        <name>Zn(2+)</name>
        <dbReference type="ChEBI" id="CHEBI:29105"/>
    </cofactor>
</comment>
<evidence type="ECO:0000256" key="4">
    <source>
        <dbReference type="ARBA" id="ARBA00022723"/>
    </source>
</evidence>
<evidence type="ECO:0000256" key="5">
    <source>
        <dbReference type="ARBA" id="ARBA00022833"/>
    </source>
</evidence>
<protein>
    <recommendedName>
        <fullName evidence="3 8">Carbonic anhydrase</fullName>
        <ecNumber evidence="3 8">4.2.1.1</ecNumber>
    </recommendedName>
    <alternativeName>
        <fullName evidence="8">Carbonate dehydratase</fullName>
    </alternativeName>
</protein>
<comment type="catalytic activity">
    <reaction evidence="7 8">
        <text>hydrogencarbonate + H(+) = CO2 + H2O</text>
        <dbReference type="Rhea" id="RHEA:10748"/>
        <dbReference type="ChEBI" id="CHEBI:15377"/>
        <dbReference type="ChEBI" id="CHEBI:15378"/>
        <dbReference type="ChEBI" id="CHEBI:16526"/>
        <dbReference type="ChEBI" id="CHEBI:17544"/>
        <dbReference type="EC" id="4.2.1.1"/>
    </reaction>
</comment>
<keyword evidence="10" id="KW-1185">Reference proteome</keyword>